<dbReference type="AlphaFoldDB" id="A0A6C0HRF3"/>
<proteinExistence type="predicted"/>
<reference evidence="1" key="1">
    <citation type="journal article" date="2020" name="Nature">
        <title>Giant virus diversity and host interactions through global metagenomics.</title>
        <authorList>
            <person name="Schulz F."/>
            <person name="Roux S."/>
            <person name="Paez-Espino D."/>
            <person name="Jungbluth S."/>
            <person name="Walsh D.A."/>
            <person name="Denef V.J."/>
            <person name="McMahon K.D."/>
            <person name="Konstantinidis K.T."/>
            <person name="Eloe-Fadrosh E.A."/>
            <person name="Kyrpides N.C."/>
            <person name="Woyke T."/>
        </authorList>
    </citation>
    <scope>NUCLEOTIDE SEQUENCE</scope>
    <source>
        <strain evidence="1">GVMAG-M-3300023184-161</strain>
    </source>
</reference>
<accession>A0A6C0HRF3</accession>
<dbReference type="EMBL" id="MN740001">
    <property type="protein sequence ID" value="QHT82473.1"/>
    <property type="molecule type" value="Genomic_DNA"/>
</dbReference>
<sequence length="54" mass="6587">MKINEQLIFFDPQNSEEGLYEKLEYYLQGIRVLRYIFFQFVVPLREPLTLKNDS</sequence>
<protein>
    <submittedName>
        <fullName evidence="1">Uncharacterized protein</fullName>
    </submittedName>
</protein>
<name>A0A6C0HRF3_9ZZZZ</name>
<organism evidence="1">
    <name type="scientific">viral metagenome</name>
    <dbReference type="NCBI Taxonomy" id="1070528"/>
    <lineage>
        <taxon>unclassified sequences</taxon>
        <taxon>metagenomes</taxon>
        <taxon>organismal metagenomes</taxon>
    </lineage>
</organism>
<evidence type="ECO:0000313" key="1">
    <source>
        <dbReference type="EMBL" id="QHT82473.1"/>
    </source>
</evidence>